<reference evidence="1 2" key="1">
    <citation type="submission" date="2014-02" db="EMBL/GenBank/DDBJ databases">
        <title>Plasmidome dynamics in the species complex Clostridium novyi sensu lato converts strains of independent lineages into distinctly different pathogens.</title>
        <authorList>
            <person name="Skarin H."/>
            <person name="Segerman B."/>
        </authorList>
    </citation>
    <scope>NUCLEOTIDE SEQUENCE [LARGE SCALE GENOMIC DNA]</scope>
    <source>
        <strain evidence="1 2">ATCC 27606</strain>
    </source>
</reference>
<gene>
    <name evidence="1" type="ORF">Z959_04140</name>
</gene>
<organism evidence="1 2">
    <name type="scientific">Clostridium novyi B str. ATCC 27606</name>
    <dbReference type="NCBI Taxonomy" id="1443123"/>
    <lineage>
        <taxon>Bacteria</taxon>
        <taxon>Bacillati</taxon>
        <taxon>Bacillota</taxon>
        <taxon>Clostridia</taxon>
        <taxon>Eubacteriales</taxon>
        <taxon>Clostridiaceae</taxon>
        <taxon>Clostridium</taxon>
    </lineage>
</organism>
<comment type="caution">
    <text evidence="1">The sequence shown here is derived from an EMBL/GenBank/DDBJ whole genome shotgun (WGS) entry which is preliminary data.</text>
</comment>
<dbReference type="RefSeq" id="WP_039221733.1">
    <property type="nucleotide sequence ID" value="NZ_JENW01000143.1"/>
</dbReference>
<dbReference type="AlphaFoldDB" id="A0AA40M4I7"/>
<proteinExistence type="predicted"/>
<dbReference type="Proteomes" id="UP000027770">
    <property type="component" value="Unassembled WGS sequence"/>
</dbReference>
<accession>A0AA40M4I7</accession>
<evidence type="ECO:0000313" key="2">
    <source>
        <dbReference type="Proteomes" id="UP000027770"/>
    </source>
</evidence>
<dbReference type="EMBL" id="JENW01000143">
    <property type="protein sequence ID" value="KEI12494.1"/>
    <property type="molecule type" value="Genomic_DNA"/>
</dbReference>
<evidence type="ECO:0000313" key="1">
    <source>
        <dbReference type="EMBL" id="KEI12494.1"/>
    </source>
</evidence>
<sequence>MKNKKKLIKPFLMFTLFFLILFLFMIKSSNIGSITNTISSKSNNNSQISFKCEKNEKINLKYSSNIKQGTLKLQLTDSKGSVIANLKPNINLSKEILISNTDTYIFCVTYSDFVGNYKIVIKSI</sequence>
<protein>
    <submittedName>
        <fullName evidence="1">Uncharacterized protein</fullName>
    </submittedName>
</protein>
<name>A0AA40M4I7_CLONO</name>
<keyword evidence="2" id="KW-1185">Reference proteome</keyword>